<feature type="domain" description="F-box" evidence="1">
    <location>
        <begin position="85"/>
        <end position="114"/>
    </location>
</feature>
<dbReference type="EMBL" id="WIWV01000026">
    <property type="protein sequence ID" value="KAF7717490.1"/>
    <property type="molecule type" value="Genomic_DNA"/>
</dbReference>
<dbReference type="Pfam" id="PF00646">
    <property type="entry name" value="F-box"/>
    <property type="match status" value="1"/>
</dbReference>
<dbReference type="SUPFAM" id="SSF81383">
    <property type="entry name" value="F-box domain"/>
    <property type="match status" value="1"/>
</dbReference>
<name>A0A8J8WIB3_9EURO</name>
<proteinExistence type="predicted"/>
<gene>
    <name evidence="2" type="ORF">PECM_004147</name>
</gene>
<accession>A0A8J8WIB3</accession>
<dbReference type="Gene3D" id="1.20.1280.50">
    <property type="match status" value="1"/>
</dbReference>
<reference evidence="2" key="1">
    <citation type="journal article" date="2020" name="Front. Microbiol.">
        <title>Gene regulatory networks of Penicillium echinulatum 2HH and Penicillium oxalicum 114-2 inferred by a computational biology approach.</title>
        <authorList>
            <person name="Lenz A.R."/>
            <person name="Galan-Vasquez E."/>
            <person name="Balbinot E."/>
            <person name="De Abreu F.P."/>
            <person name="De Oliveira N.S."/>
            <person name="Da Rosa L.O."/>
            <person name="De Avila E Silva S."/>
            <person name="Camassola M."/>
            <person name="Dillon A.J.P."/>
            <person name="Perez-Rueda E."/>
        </authorList>
    </citation>
    <scope>NUCLEOTIDE SEQUENCE</scope>
    <source>
        <strain evidence="2">S1M29</strain>
    </source>
</reference>
<sequence length="367" mass="41460">MADRISTHAPNWVSATEVATGNRTPETSTIPKEQCISISEHENPGNHPIEPGLALTPECRPFRGEMHSQAHPAPLARDIAMGTTELLESILLQLDLKSLLTAQEVCQGWRQTIAQSVQLQQALYTRPAKGRRMKRAVNQLVEEVVLPQILLRSRNYVIPGQWPNFEACFRSQASWRNMLPQQPPTSTIGVVEVEQYGSYRFSKLAGKPGSLRMEQILEAVENGILMPTPTHRVFWTTVSRSLNFEIWGQNWVPTEESPEETSSMASMNFAVDWDTLRLSIAFTCLEQSDCDIVIVSEWAHRLFQDTACAHHKSKLDIWLESTFGECEVISAREPRCHVFKAGKVPVLRRLCERCCCRAGFPRRLNPA</sequence>
<evidence type="ECO:0000313" key="3">
    <source>
        <dbReference type="Proteomes" id="UP000631181"/>
    </source>
</evidence>
<comment type="caution">
    <text evidence="2">The sequence shown here is derived from an EMBL/GenBank/DDBJ whole genome shotgun (WGS) entry which is preliminary data.</text>
</comment>
<dbReference type="InterPro" id="IPR036047">
    <property type="entry name" value="F-box-like_dom_sf"/>
</dbReference>
<dbReference type="Proteomes" id="UP000631181">
    <property type="component" value="Unassembled WGS sequence"/>
</dbReference>
<dbReference type="InterPro" id="IPR001810">
    <property type="entry name" value="F-box_dom"/>
</dbReference>
<protein>
    <recommendedName>
        <fullName evidence="1">F-box domain-containing protein</fullName>
    </recommendedName>
</protein>
<evidence type="ECO:0000313" key="2">
    <source>
        <dbReference type="EMBL" id="KAF7717490.1"/>
    </source>
</evidence>
<organism evidence="2 3">
    <name type="scientific">Penicillium ucsense</name>
    <dbReference type="NCBI Taxonomy" id="2839758"/>
    <lineage>
        <taxon>Eukaryota</taxon>
        <taxon>Fungi</taxon>
        <taxon>Dikarya</taxon>
        <taxon>Ascomycota</taxon>
        <taxon>Pezizomycotina</taxon>
        <taxon>Eurotiomycetes</taxon>
        <taxon>Eurotiomycetidae</taxon>
        <taxon>Eurotiales</taxon>
        <taxon>Aspergillaceae</taxon>
        <taxon>Penicillium</taxon>
    </lineage>
</organism>
<dbReference type="OrthoDB" id="3800738at2759"/>
<evidence type="ECO:0000259" key="1">
    <source>
        <dbReference type="Pfam" id="PF00646"/>
    </source>
</evidence>
<keyword evidence="3" id="KW-1185">Reference proteome</keyword>
<dbReference type="AlphaFoldDB" id="A0A8J8WIB3"/>